<feature type="domain" description="Urocanase N-terminal" evidence="12">
    <location>
        <begin position="10"/>
        <end position="136"/>
    </location>
</feature>
<feature type="binding site" evidence="10">
    <location>
        <position position="195"/>
    </location>
    <ligand>
        <name>NAD(+)</name>
        <dbReference type="ChEBI" id="CHEBI:57540"/>
    </ligand>
</feature>
<comment type="function">
    <text evidence="9 10">Catalyzes the conversion of urocanate to 4-imidazolone-5-propionate.</text>
</comment>
<comment type="caution">
    <text evidence="14">The sequence shown here is derived from an EMBL/GenBank/DDBJ whole genome shotgun (WGS) entry which is preliminary data.</text>
</comment>
<comment type="subcellular location">
    <subcellularLocation>
        <location evidence="10">Cytoplasm</location>
    </subcellularLocation>
</comment>
<dbReference type="InterPro" id="IPR038364">
    <property type="entry name" value="Urocanase_central_sf"/>
</dbReference>
<feature type="active site" evidence="10">
    <location>
        <position position="409"/>
    </location>
</feature>
<feature type="domain" description="Urocanase C-terminal" evidence="13">
    <location>
        <begin position="350"/>
        <end position="544"/>
    </location>
</feature>
<evidence type="ECO:0000256" key="1">
    <source>
        <dbReference type="ARBA" id="ARBA00004794"/>
    </source>
</evidence>
<comment type="similarity">
    <text evidence="2 10">Belongs to the urocanase family.</text>
</comment>
<feature type="binding site" evidence="10">
    <location>
        <position position="129"/>
    </location>
    <ligand>
        <name>NAD(+)</name>
        <dbReference type="ChEBI" id="CHEBI:57540"/>
    </ligand>
</feature>
<evidence type="ECO:0000256" key="5">
    <source>
        <dbReference type="ARBA" id="ARBA00023027"/>
    </source>
</evidence>
<feature type="binding site" evidence="10">
    <location>
        <begin position="241"/>
        <end position="242"/>
    </location>
    <ligand>
        <name>NAD(+)</name>
        <dbReference type="ChEBI" id="CHEBI:57540"/>
    </ligand>
</feature>
<dbReference type="EMBL" id="JACHFJ010000001">
    <property type="protein sequence ID" value="MBB5372231.1"/>
    <property type="molecule type" value="Genomic_DNA"/>
</dbReference>
<dbReference type="Proteomes" id="UP000553706">
    <property type="component" value="Unassembled WGS sequence"/>
</dbReference>
<comment type="catalytic activity">
    <reaction evidence="8 10">
        <text>4-imidazolone-5-propanoate = trans-urocanate + H2O</text>
        <dbReference type="Rhea" id="RHEA:13101"/>
        <dbReference type="ChEBI" id="CHEBI:15377"/>
        <dbReference type="ChEBI" id="CHEBI:17771"/>
        <dbReference type="ChEBI" id="CHEBI:77893"/>
        <dbReference type="EC" id="4.2.1.49"/>
    </reaction>
</comment>
<dbReference type="UniPathway" id="UPA00379">
    <property type="reaction ID" value="UER00550"/>
</dbReference>
<dbReference type="InterPro" id="IPR035401">
    <property type="entry name" value="Urocanase_C"/>
</dbReference>
<feature type="binding site" evidence="10">
    <location>
        <position position="321"/>
    </location>
    <ligand>
        <name>NAD(+)</name>
        <dbReference type="ChEBI" id="CHEBI:57540"/>
    </ligand>
</feature>
<evidence type="ECO:0000256" key="7">
    <source>
        <dbReference type="ARBA" id="ARBA00031640"/>
    </source>
</evidence>
<feature type="binding site" evidence="10">
    <location>
        <begin position="175"/>
        <end position="177"/>
    </location>
    <ligand>
        <name>NAD(+)</name>
        <dbReference type="ChEBI" id="CHEBI:57540"/>
    </ligand>
</feature>
<dbReference type="NCBIfam" id="TIGR01228">
    <property type="entry name" value="hutU"/>
    <property type="match status" value="1"/>
</dbReference>
<feature type="binding site" evidence="10">
    <location>
        <begin position="262"/>
        <end position="266"/>
    </location>
    <ligand>
        <name>NAD(+)</name>
        <dbReference type="ChEBI" id="CHEBI:57540"/>
    </ligand>
</feature>
<dbReference type="FunFam" id="3.40.50.10730:FF:000001">
    <property type="entry name" value="Urocanate hydratase"/>
    <property type="match status" value="1"/>
</dbReference>
<dbReference type="PANTHER" id="PTHR12216:SF4">
    <property type="entry name" value="UROCANATE HYDRATASE"/>
    <property type="match status" value="1"/>
</dbReference>
<dbReference type="AlphaFoldDB" id="A0A840VKY8"/>
<sequence>MTRLDNARVIRAPHGAELSAKSWLTEAPLRMLMNNLDPMVAERPEELVVYGGIGRAARDWESYDRIVSTLKRLEADETLLVQSGKPVGVFRTHPDAPRVLIANSNLVPNWANWAHFNELDRKGLMMYGQMTAGSWIYIGTQGIVQGTYETFVEAGRRHYGGDLSGKWALTAGLGGMGGAQPLAATMAGASCLAIECQASRIEMRLKTRYVDQRADTLDEALAIIERSCAEKKPVSVGLLGNAAEILPELLRRGIKPDMLTDQTSAHDPVNGYLPAGWTVAEWEAKRESDPAAVEKAARASMAEHVKAMLGFHALGVPTFDYGNNIRQRAFEEGVADAFAFPGFVPAYIRPLFCEGIGPFRWAALSGDPEDIYKTDAKVKELLPDNKHLHNWLDMAKERIAFQGLPARICWVGLGDRHRLGLAFNEMVASGELSAPIVIGRDHLDSGSVASPNRETEAMRDGSDAVSDWPLLNALLNCASGATWVSLHHGGGVGMGFSQHAGMVICADGTPEAAKRLERVLWNDPATGVMRHADAGYDIALTCAREKGLDLPGILG</sequence>
<dbReference type="HAMAP" id="MF_00577">
    <property type="entry name" value="HutU"/>
    <property type="match status" value="1"/>
</dbReference>
<feature type="domain" description="Urocanase Rossmann-like" evidence="11">
    <location>
        <begin position="139"/>
        <end position="347"/>
    </location>
</feature>
<keyword evidence="4 10" id="KW-0369">Histidine metabolism</keyword>
<dbReference type="Pfam" id="PF01175">
    <property type="entry name" value="Urocanase"/>
    <property type="match status" value="1"/>
</dbReference>
<name>A0A840VKY8_9PROT</name>
<feature type="binding site" evidence="10">
    <location>
        <position position="491"/>
    </location>
    <ligand>
        <name>NAD(+)</name>
        <dbReference type="ChEBI" id="CHEBI:57540"/>
    </ligand>
</feature>
<dbReference type="SUPFAM" id="SSF111326">
    <property type="entry name" value="Urocanase"/>
    <property type="match status" value="1"/>
</dbReference>
<dbReference type="PIRSF" id="PIRSF001423">
    <property type="entry name" value="Urocanate_hydrat"/>
    <property type="match status" value="1"/>
</dbReference>
<organism evidence="14 15">
    <name type="scientific">Acidocella aromatica</name>
    <dbReference type="NCBI Taxonomy" id="1303579"/>
    <lineage>
        <taxon>Bacteria</taxon>
        <taxon>Pseudomonadati</taxon>
        <taxon>Pseudomonadota</taxon>
        <taxon>Alphaproteobacteria</taxon>
        <taxon>Acetobacterales</taxon>
        <taxon>Acidocellaceae</taxon>
        <taxon>Acidocella</taxon>
    </lineage>
</organism>
<evidence type="ECO:0000256" key="6">
    <source>
        <dbReference type="ARBA" id="ARBA00023239"/>
    </source>
</evidence>
<dbReference type="GO" id="GO:0005737">
    <property type="term" value="C:cytoplasm"/>
    <property type="evidence" value="ECO:0007669"/>
    <property type="project" value="UniProtKB-SubCell"/>
</dbReference>
<keyword evidence="5 10" id="KW-0520">NAD</keyword>
<dbReference type="GO" id="GO:0019557">
    <property type="term" value="P:L-histidine catabolic process to glutamate and formate"/>
    <property type="evidence" value="ECO:0007669"/>
    <property type="project" value="UniProtKB-UniPathway"/>
</dbReference>
<dbReference type="Pfam" id="PF17392">
    <property type="entry name" value="Urocanase_C"/>
    <property type="match status" value="1"/>
</dbReference>
<dbReference type="InterPro" id="IPR055351">
    <property type="entry name" value="Urocanase"/>
</dbReference>
<feature type="binding site" evidence="10">
    <location>
        <begin position="51"/>
        <end position="52"/>
    </location>
    <ligand>
        <name>NAD(+)</name>
        <dbReference type="ChEBI" id="CHEBI:57540"/>
    </ligand>
</feature>
<evidence type="ECO:0000256" key="9">
    <source>
        <dbReference type="ARBA" id="ARBA00056569"/>
    </source>
</evidence>
<dbReference type="GO" id="GO:0016153">
    <property type="term" value="F:urocanate hydratase activity"/>
    <property type="evidence" value="ECO:0007669"/>
    <property type="project" value="UniProtKB-UniRule"/>
</dbReference>
<dbReference type="Gene3D" id="3.40.1770.10">
    <property type="entry name" value="Urocanase superfamily"/>
    <property type="match status" value="1"/>
</dbReference>
<dbReference type="NCBIfam" id="NF003820">
    <property type="entry name" value="PRK05414.1"/>
    <property type="match status" value="1"/>
</dbReference>
<dbReference type="PANTHER" id="PTHR12216">
    <property type="entry name" value="UROCANATE HYDRATASE"/>
    <property type="match status" value="1"/>
</dbReference>
<proteinExistence type="inferred from homology"/>
<dbReference type="InterPro" id="IPR035400">
    <property type="entry name" value="Urocanase_N"/>
</dbReference>
<feature type="binding site" evidence="10">
    <location>
        <position position="200"/>
    </location>
    <ligand>
        <name>NAD(+)</name>
        <dbReference type="ChEBI" id="CHEBI:57540"/>
    </ligand>
</feature>
<keyword evidence="10" id="KW-0963">Cytoplasm</keyword>
<keyword evidence="15" id="KW-1185">Reference proteome</keyword>
<dbReference type="Gene3D" id="3.40.50.10730">
    <property type="entry name" value="Urocanase like domains"/>
    <property type="match status" value="1"/>
</dbReference>
<evidence type="ECO:0000259" key="13">
    <source>
        <dbReference type="Pfam" id="PF17392"/>
    </source>
</evidence>
<dbReference type="GO" id="GO:0019556">
    <property type="term" value="P:L-histidine catabolic process to glutamate and formamide"/>
    <property type="evidence" value="ECO:0007669"/>
    <property type="project" value="UniProtKB-UniPathway"/>
</dbReference>
<comment type="cofactor">
    <cofactor evidence="10">
        <name>NAD(+)</name>
        <dbReference type="ChEBI" id="CHEBI:57540"/>
    </cofactor>
    <text evidence="10">Binds 1 NAD(+) per subunit.</text>
</comment>
<dbReference type="PROSITE" id="PS01233">
    <property type="entry name" value="UROCANASE"/>
    <property type="match status" value="1"/>
</dbReference>
<evidence type="ECO:0000259" key="12">
    <source>
        <dbReference type="Pfam" id="PF17391"/>
    </source>
</evidence>
<evidence type="ECO:0000313" key="14">
    <source>
        <dbReference type="EMBL" id="MBB5372231.1"/>
    </source>
</evidence>
<gene>
    <name evidence="10" type="primary">hutU</name>
    <name evidence="14" type="ORF">HNP71_000455</name>
</gene>
<dbReference type="InterPro" id="IPR036190">
    <property type="entry name" value="Urocanase_sf"/>
</dbReference>
<evidence type="ECO:0000259" key="11">
    <source>
        <dbReference type="Pfam" id="PF01175"/>
    </source>
</evidence>
<dbReference type="Pfam" id="PF17391">
    <property type="entry name" value="Urocanase_N"/>
    <property type="match status" value="1"/>
</dbReference>
<evidence type="ECO:0000256" key="10">
    <source>
        <dbReference type="HAMAP-Rule" id="MF_00577"/>
    </source>
</evidence>
<evidence type="ECO:0000256" key="8">
    <source>
        <dbReference type="ARBA" id="ARBA00047623"/>
    </source>
</evidence>
<dbReference type="InterPro" id="IPR035085">
    <property type="entry name" value="Urocanase_Rossmann-like"/>
</dbReference>
<dbReference type="InterPro" id="IPR023636">
    <property type="entry name" value="Urocanase_CS"/>
</dbReference>
<comment type="pathway">
    <text evidence="1 10">Amino-acid degradation; L-histidine degradation into L-glutamate; N-formimidoyl-L-glutamate from L-histidine: step 2/3.</text>
</comment>
<dbReference type="EC" id="4.2.1.49" evidence="3 10"/>
<accession>A0A840VKY8</accession>
<reference evidence="14 15" key="1">
    <citation type="submission" date="2020-08" db="EMBL/GenBank/DDBJ databases">
        <title>Genomic Encyclopedia of Type Strains, Phase IV (KMG-IV): sequencing the most valuable type-strain genomes for metagenomic binning, comparative biology and taxonomic classification.</title>
        <authorList>
            <person name="Goeker M."/>
        </authorList>
    </citation>
    <scope>NUCLEOTIDE SEQUENCE [LARGE SCALE GENOMIC DNA]</scope>
    <source>
        <strain evidence="14 15">DSM 27026</strain>
    </source>
</reference>
<dbReference type="InterPro" id="IPR023637">
    <property type="entry name" value="Urocanase-like"/>
</dbReference>
<evidence type="ECO:0000256" key="4">
    <source>
        <dbReference type="ARBA" id="ARBA00022808"/>
    </source>
</evidence>
<evidence type="ECO:0000256" key="2">
    <source>
        <dbReference type="ARBA" id="ARBA00007578"/>
    </source>
</evidence>
<feature type="binding site" evidence="10">
    <location>
        <begin position="272"/>
        <end position="273"/>
    </location>
    <ligand>
        <name>NAD(+)</name>
        <dbReference type="ChEBI" id="CHEBI:57540"/>
    </ligand>
</feature>
<protein>
    <recommendedName>
        <fullName evidence="3 10">Urocanate hydratase</fullName>
        <shortName evidence="10">Urocanase</shortName>
        <ecNumber evidence="3 10">4.2.1.49</ecNumber>
    </recommendedName>
    <alternativeName>
        <fullName evidence="7 10">Imidazolonepropionate hydrolase</fullName>
    </alternativeName>
</protein>
<evidence type="ECO:0000313" key="15">
    <source>
        <dbReference type="Proteomes" id="UP000553706"/>
    </source>
</evidence>
<dbReference type="RefSeq" id="WP_183265212.1">
    <property type="nucleotide sequence ID" value="NZ_JACHFJ010000001.1"/>
</dbReference>
<keyword evidence="6 10" id="KW-0456">Lyase</keyword>
<evidence type="ECO:0000256" key="3">
    <source>
        <dbReference type="ARBA" id="ARBA00011992"/>
    </source>
</evidence>